<evidence type="ECO:0000313" key="1">
    <source>
        <dbReference type="EMBL" id="MBU3852380.1"/>
    </source>
</evidence>
<organism evidence="1 2">
    <name type="scientific">Candidatus Paraprevotella stercoravium</name>
    <dbReference type="NCBI Taxonomy" id="2838725"/>
    <lineage>
        <taxon>Bacteria</taxon>
        <taxon>Pseudomonadati</taxon>
        <taxon>Bacteroidota</taxon>
        <taxon>Bacteroidia</taxon>
        <taxon>Bacteroidales</taxon>
        <taxon>Prevotellaceae</taxon>
        <taxon>Paraprevotella</taxon>
    </lineage>
</organism>
<name>A0A9E2P1M0_9BACT</name>
<dbReference type="GO" id="GO:0046961">
    <property type="term" value="F:proton-transporting ATPase activity, rotational mechanism"/>
    <property type="evidence" value="ECO:0007669"/>
    <property type="project" value="InterPro"/>
</dbReference>
<accession>A0A9E2P1M0</accession>
<dbReference type="InterPro" id="IPR044911">
    <property type="entry name" value="V-type_ATPase_csu/dsu_dom_3"/>
</dbReference>
<gene>
    <name evidence="1" type="ORF">H9789_00860</name>
</gene>
<dbReference type="SUPFAM" id="SSF103486">
    <property type="entry name" value="V-type ATP synthase subunit C"/>
    <property type="match status" value="1"/>
</dbReference>
<protein>
    <submittedName>
        <fullName evidence="1">DUF2764 domain-containing protein</fullName>
    </submittedName>
</protein>
<proteinExistence type="predicted"/>
<reference evidence="1" key="1">
    <citation type="journal article" date="2021" name="PeerJ">
        <title>Extensive microbial diversity within the chicken gut microbiome revealed by metagenomics and culture.</title>
        <authorList>
            <person name="Gilroy R."/>
            <person name="Ravi A."/>
            <person name="Getino M."/>
            <person name="Pursley I."/>
            <person name="Horton D.L."/>
            <person name="Alikhan N.F."/>
            <person name="Baker D."/>
            <person name="Gharbi K."/>
            <person name="Hall N."/>
            <person name="Watson M."/>
            <person name="Adriaenssens E.M."/>
            <person name="Foster-Nyarko E."/>
            <person name="Jarju S."/>
            <person name="Secka A."/>
            <person name="Antonio M."/>
            <person name="Oren A."/>
            <person name="Chaudhuri R.R."/>
            <person name="La Ragione R."/>
            <person name="Hildebrand F."/>
            <person name="Pallen M.J."/>
        </authorList>
    </citation>
    <scope>NUCLEOTIDE SEQUENCE</scope>
    <source>
        <strain evidence="1">G3-2149</strain>
    </source>
</reference>
<dbReference type="Proteomes" id="UP000823865">
    <property type="component" value="Unassembled WGS sequence"/>
</dbReference>
<dbReference type="Pfam" id="PF10962">
    <property type="entry name" value="DUF2764"/>
    <property type="match status" value="1"/>
</dbReference>
<dbReference type="Gene3D" id="1.20.1690.10">
    <property type="entry name" value="V-type ATP synthase subunit C domain"/>
    <property type="match status" value="2"/>
</dbReference>
<dbReference type="EMBL" id="JAHLFU010000017">
    <property type="protein sequence ID" value="MBU3852380.1"/>
    <property type="molecule type" value="Genomic_DNA"/>
</dbReference>
<dbReference type="InterPro" id="IPR035067">
    <property type="entry name" value="V-type_ATPase_csu/dsu"/>
</dbReference>
<dbReference type="Gene3D" id="1.10.132.50">
    <property type="entry name" value="ATP synthase (C/AC39) subunit, domain 3"/>
    <property type="match status" value="1"/>
</dbReference>
<reference evidence="1" key="2">
    <citation type="submission" date="2021-04" db="EMBL/GenBank/DDBJ databases">
        <authorList>
            <person name="Gilroy R."/>
        </authorList>
    </citation>
    <scope>NUCLEOTIDE SEQUENCE</scope>
    <source>
        <strain evidence="1">G3-2149</strain>
    </source>
</reference>
<sequence>MKNYYCLVAGMPDVALDDSKLPFHVSDFKDEYLPQLSPEDRKLVELFYLQYDNQNLLNVLEQKEDYDPLPGLFTREELEEEVRAAQRDEACTLLPEYMYRFIREYSQLKEESNGCLPEDILTGYYYDEACKVKNSFVREWFTFNQNVNNILIAFTARRFGFAPASYLVGQGELVHLLATSAARDFGIGSDFEQIHELMSISELSDPVEKERKIDLLKWNWLEEHTFFHYFSIEKIFAFLQKLNIIERWTIVDKERGGQVFRNMIQQLKDEVEVPSEFRTK</sequence>
<evidence type="ECO:0000313" key="2">
    <source>
        <dbReference type="Proteomes" id="UP000823865"/>
    </source>
</evidence>
<dbReference type="AlphaFoldDB" id="A0A9E2P1M0"/>
<dbReference type="InterPro" id="IPR036079">
    <property type="entry name" value="ATPase_csu/dsu_sf"/>
</dbReference>
<comment type="caution">
    <text evidence="1">The sequence shown here is derived from an EMBL/GenBank/DDBJ whole genome shotgun (WGS) entry which is preliminary data.</text>
</comment>
<dbReference type="InterPro" id="IPR024492">
    <property type="entry name" value="DUF2764"/>
</dbReference>